<feature type="region of interest" description="Disordered" evidence="1">
    <location>
        <begin position="138"/>
        <end position="185"/>
    </location>
</feature>
<feature type="region of interest" description="Disordered" evidence="1">
    <location>
        <begin position="205"/>
        <end position="279"/>
    </location>
</feature>
<sequence>MSPGLRDIERANADIANPATAKFDPHTPYLLNDDCVVGALRRRARERRSQSRYSAQFGPHTSAALTCIHPYRGTCRQDRATSNARTPTSPIPPLCHFWPPHKCSSNMHTPLPRNVSPGPRDVECANADVANPATVPLLAPTQHTPLPRNVSPGPRDVERANADVPNPATVPNSAPTEDRVTSNAQTPTFPIPLLCQIRPPQKCSSNVSTPLTMNVSPGPRDVERANADVPNPATVPNSAPTESTPLTRNVSPGPRDVERANADVPNPATVPNSAPTESTPLTMNVSWGLSDVARANADVANPATVPLLTPTQVQHQHEYPLDDERVARTKCSSNMSTPLTMNVSWGLSDVARANADITNPATLPLLAPTQSLLSNAYPLDDGGIATIFRHRTRERRRRQSRHCATFDPTQQTTLTRIVSPGPRDVERATDDAVNLAILPNLAQDKIWSKLEFVGVERAEGSALGRLCEGLRDQTGKDGEAA</sequence>
<feature type="compositionally biased region" description="Polar residues" evidence="1">
    <location>
        <begin position="169"/>
        <end position="185"/>
    </location>
</feature>
<evidence type="ECO:0000313" key="3">
    <source>
        <dbReference type="Proteomes" id="UP001218218"/>
    </source>
</evidence>
<organism evidence="2 3">
    <name type="scientific">Mycena albidolilacea</name>
    <dbReference type="NCBI Taxonomy" id="1033008"/>
    <lineage>
        <taxon>Eukaryota</taxon>
        <taxon>Fungi</taxon>
        <taxon>Dikarya</taxon>
        <taxon>Basidiomycota</taxon>
        <taxon>Agaricomycotina</taxon>
        <taxon>Agaricomycetes</taxon>
        <taxon>Agaricomycetidae</taxon>
        <taxon>Agaricales</taxon>
        <taxon>Marasmiineae</taxon>
        <taxon>Mycenaceae</taxon>
        <taxon>Mycena</taxon>
    </lineage>
</organism>
<feature type="compositionally biased region" description="Polar residues" evidence="1">
    <location>
        <begin position="234"/>
        <end position="250"/>
    </location>
</feature>
<feature type="compositionally biased region" description="Polar residues" evidence="1">
    <location>
        <begin position="269"/>
        <end position="279"/>
    </location>
</feature>
<protein>
    <submittedName>
        <fullName evidence="2">Uncharacterized protein</fullName>
    </submittedName>
</protein>
<gene>
    <name evidence="2" type="ORF">DFH08DRAFT_975676</name>
</gene>
<proteinExistence type="predicted"/>
<evidence type="ECO:0000256" key="1">
    <source>
        <dbReference type="SAM" id="MobiDB-lite"/>
    </source>
</evidence>
<keyword evidence="3" id="KW-1185">Reference proteome</keyword>
<feature type="compositionally biased region" description="Polar residues" evidence="1">
    <location>
        <begin position="205"/>
        <end position="215"/>
    </location>
</feature>
<dbReference type="AlphaFoldDB" id="A0AAD6Z431"/>
<reference evidence="2" key="1">
    <citation type="submission" date="2023-03" db="EMBL/GenBank/DDBJ databases">
        <title>Massive genome expansion in bonnet fungi (Mycena s.s.) driven by repeated elements and novel gene families across ecological guilds.</title>
        <authorList>
            <consortium name="Lawrence Berkeley National Laboratory"/>
            <person name="Harder C.B."/>
            <person name="Miyauchi S."/>
            <person name="Viragh M."/>
            <person name="Kuo A."/>
            <person name="Thoen E."/>
            <person name="Andreopoulos B."/>
            <person name="Lu D."/>
            <person name="Skrede I."/>
            <person name="Drula E."/>
            <person name="Henrissat B."/>
            <person name="Morin E."/>
            <person name="Kohler A."/>
            <person name="Barry K."/>
            <person name="LaButti K."/>
            <person name="Morin E."/>
            <person name="Salamov A."/>
            <person name="Lipzen A."/>
            <person name="Mereny Z."/>
            <person name="Hegedus B."/>
            <person name="Baldrian P."/>
            <person name="Stursova M."/>
            <person name="Weitz H."/>
            <person name="Taylor A."/>
            <person name="Grigoriev I.V."/>
            <person name="Nagy L.G."/>
            <person name="Martin F."/>
            <person name="Kauserud H."/>
        </authorList>
    </citation>
    <scope>NUCLEOTIDE SEQUENCE</scope>
    <source>
        <strain evidence="2">CBHHK002</strain>
    </source>
</reference>
<dbReference type="EMBL" id="JARIHO010000090">
    <property type="protein sequence ID" value="KAJ7306875.1"/>
    <property type="molecule type" value="Genomic_DNA"/>
</dbReference>
<name>A0AAD6Z431_9AGAR</name>
<evidence type="ECO:0000313" key="2">
    <source>
        <dbReference type="EMBL" id="KAJ7306875.1"/>
    </source>
</evidence>
<dbReference type="Proteomes" id="UP001218218">
    <property type="component" value="Unassembled WGS sequence"/>
</dbReference>
<accession>A0AAD6Z431</accession>
<comment type="caution">
    <text evidence="2">The sequence shown here is derived from an EMBL/GenBank/DDBJ whole genome shotgun (WGS) entry which is preliminary data.</text>
</comment>